<gene>
    <name evidence="8" type="ORF">BTN82_12975</name>
</gene>
<dbReference type="Pfam" id="PF12833">
    <property type="entry name" value="HTH_18"/>
    <property type="match status" value="1"/>
</dbReference>
<dbReference type="Gene3D" id="1.10.10.60">
    <property type="entry name" value="Homeodomain-like"/>
    <property type="match status" value="1"/>
</dbReference>
<dbReference type="EMBL" id="MSCT01000010">
    <property type="protein sequence ID" value="OLF53967.1"/>
    <property type="molecule type" value="Genomic_DNA"/>
</dbReference>
<accession>A0A1Q8EQA6</accession>
<dbReference type="InterPro" id="IPR037923">
    <property type="entry name" value="HTH-like"/>
</dbReference>
<keyword evidence="3" id="KW-0238">DNA-binding</keyword>
<evidence type="ECO:0000256" key="4">
    <source>
        <dbReference type="ARBA" id="ARBA00023159"/>
    </source>
</evidence>
<dbReference type="GO" id="GO:0043565">
    <property type="term" value="F:sequence-specific DNA binding"/>
    <property type="evidence" value="ECO:0007669"/>
    <property type="project" value="InterPro"/>
</dbReference>
<dbReference type="InterPro" id="IPR020449">
    <property type="entry name" value="Tscrpt_reg_AraC-type_HTH"/>
</dbReference>
<dbReference type="PANTHER" id="PTHR46796">
    <property type="entry name" value="HTH-TYPE TRANSCRIPTIONAL ACTIVATOR RHAS-RELATED"/>
    <property type="match status" value="1"/>
</dbReference>
<feature type="domain" description="HTH araC/xylS-type" evidence="7">
    <location>
        <begin position="179"/>
        <end position="275"/>
    </location>
</feature>
<dbReference type="OrthoDB" id="9809338at2"/>
<comment type="function">
    <text evidence="6">Regulatory protein of the TOL plasmid xyl operons. XylS activates the xylXYZLTEGFJQKIH operon required for the degradation of toluene, m-xylene and p-xylene.</text>
</comment>
<dbReference type="AlphaFoldDB" id="A0A1Q8EQA6"/>
<organism evidence="8 9">
    <name type="scientific">Pseudomonas chlororaphis</name>
    <dbReference type="NCBI Taxonomy" id="587753"/>
    <lineage>
        <taxon>Bacteria</taxon>
        <taxon>Pseudomonadati</taxon>
        <taxon>Pseudomonadota</taxon>
        <taxon>Gammaproteobacteria</taxon>
        <taxon>Pseudomonadales</taxon>
        <taxon>Pseudomonadaceae</taxon>
        <taxon>Pseudomonas</taxon>
    </lineage>
</organism>
<dbReference type="InterPro" id="IPR009057">
    <property type="entry name" value="Homeodomain-like_sf"/>
</dbReference>
<dbReference type="PROSITE" id="PS01124">
    <property type="entry name" value="HTH_ARAC_FAMILY_2"/>
    <property type="match status" value="1"/>
</dbReference>
<evidence type="ECO:0000256" key="3">
    <source>
        <dbReference type="ARBA" id="ARBA00023125"/>
    </source>
</evidence>
<dbReference type="RefSeq" id="WP_075119513.1">
    <property type="nucleotide sequence ID" value="NZ_MSCT01000010.1"/>
</dbReference>
<dbReference type="InterPro" id="IPR050204">
    <property type="entry name" value="AraC_XylS_family_regulators"/>
</dbReference>
<proteinExistence type="predicted"/>
<comment type="caution">
    <text evidence="8">The sequence shown here is derived from an EMBL/GenBank/DDBJ whole genome shotgun (WGS) entry which is preliminary data.</text>
</comment>
<dbReference type="GO" id="GO:0009893">
    <property type="term" value="P:positive regulation of metabolic process"/>
    <property type="evidence" value="ECO:0007669"/>
    <property type="project" value="UniProtKB-ARBA"/>
</dbReference>
<evidence type="ECO:0000259" key="7">
    <source>
        <dbReference type="PROSITE" id="PS01124"/>
    </source>
</evidence>
<keyword evidence="2" id="KW-0805">Transcription regulation</keyword>
<dbReference type="InterPro" id="IPR003313">
    <property type="entry name" value="AraC-bd"/>
</dbReference>
<reference evidence="8 9" key="1">
    <citation type="submission" date="2016-12" db="EMBL/GenBank/DDBJ databases">
        <authorList>
            <person name="Song W.-J."/>
            <person name="Kurnit D.M."/>
        </authorList>
    </citation>
    <scope>NUCLEOTIDE SEQUENCE [LARGE SCALE GENOMIC DNA]</scope>
    <source>
        <strain evidence="8 9">PCL1601</strain>
    </source>
</reference>
<dbReference type="InterPro" id="IPR018062">
    <property type="entry name" value="HTH_AraC-typ_CS"/>
</dbReference>
<comment type="subcellular location">
    <subcellularLocation>
        <location evidence="1">Cytoplasm</location>
    </subcellularLocation>
</comment>
<keyword evidence="4" id="KW-0010">Activator</keyword>
<evidence type="ECO:0000256" key="5">
    <source>
        <dbReference type="ARBA" id="ARBA00023163"/>
    </source>
</evidence>
<dbReference type="InterPro" id="IPR018060">
    <property type="entry name" value="HTH_AraC"/>
</dbReference>
<dbReference type="SUPFAM" id="SSF46689">
    <property type="entry name" value="Homeodomain-like"/>
    <property type="match status" value="2"/>
</dbReference>
<dbReference type="SUPFAM" id="SSF51215">
    <property type="entry name" value="Regulatory protein AraC"/>
    <property type="match status" value="1"/>
</dbReference>
<evidence type="ECO:0000256" key="2">
    <source>
        <dbReference type="ARBA" id="ARBA00023015"/>
    </source>
</evidence>
<dbReference type="Proteomes" id="UP000185578">
    <property type="component" value="Unassembled WGS sequence"/>
</dbReference>
<keyword evidence="5" id="KW-0804">Transcription</keyword>
<evidence type="ECO:0000256" key="6">
    <source>
        <dbReference type="ARBA" id="ARBA00037345"/>
    </source>
</evidence>
<evidence type="ECO:0000313" key="8">
    <source>
        <dbReference type="EMBL" id="OLF53967.1"/>
    </source>
</evidence>
<dbReference type="PANTHER" id="PTHR46796:SF2">
    <property type="entry name" value="TRANSCRIPTIONAL REGULATORY PROTEIN"/>
    <property type="match status" value="1"/>
</dbReference>
<sequence length="275" mass="30726">MKPSLSPDTAPQFWRDAALPFIEARSIADGRKVCYARHAHAHFSIGAITAGHSTYLHEQARFRIGAGTVVLMNPGAVHACNPIDDQPWSYRMLYVDTHWLTELQHRLGFSQALGFRAFATTHSDDPALFAGLNALYEVLVDERTATPDKHAAALTFFSDLQQRLNPAGGPPRAHNQKLLRAADYIREHCTRSLKLEEICQAAELSPSYLIRAFKQHYGMTPHAFVVNQRVQFAQTRLRDGEPIAEVALEAGFADQAHFQRAFKQHLAATPGQYRG</sequence>
<evidence type="ECO:0000313" key="9">
    <source>
        <dbReference type="Proteomes" id="UP000185578"/>
    </source>
</evidence>
<protein>
    <submittedName>
        <fullName evidence="8">AraC family transcriptional regulator</fullName>
    </submittedName>
</protein>
<dbReference type="PROSITE" id="PS00041">
    <property type="entry name" value="HTH_ARAC_FAMILY_1"/>
    <property type="match status" value="1"/>
</dbReference>
<name>A0A1Q8EQA6_9PSED</name>
<dbReference type="SMART" id="SM00342">
    <property type="entry name" value="HTH_ARAC"/>
    <property type="match status" value="1"/>
</dbReference>
<dbReference type="Pfam" id="PF02311">
    <property type="entry name" value="AraC_binding"/>
    <property type="match status" value="1"/>
</dbReference>
<dbReference type="GO" id="GO:0005737">
    <property type="term" value="C:cytoplasm"/>
    <property type="evidence" value="ECO:0007669"/>
    <property type="project" value="UniProtKB-SubCell"/>
</dbReference>
<dbReference type="GO" id="GO:0003700">
    <property type="term" value="F:DNA-binding transcription factor activity"/>
    <property type="evidence" value="ECO:0007669"/>
    <property type="project" value="InterPro"/>
</dbReference>
<evidence type="ECO:0000256" key="1">
    <source>
        <dbReference type="ARBA" id="ARBA00004496"/>
    </source>
</evidence>
<dbReference type="PRINTS" id="PR00032">
    <property type="entry name" value="HTHARAC"/>
</dbReference>